<organism evidence="2 3">
    <name type="scientific">Cucumis sativus</name>
    <name type="common">Cucumber</name>
    <dbReference type="NCBI Taxonomy" id="3659"/>
    <lineage>
        <taxon>Eukaryota</taxon>
        <taxon>Viridiplantae</taxon>
        <taxon>Streptophyta</taxon>
        <taxon>Embryophyta</taxon>
        <taxon>Tracheophyta</taxon>
        <taxon>Spermatophyta</taxon>
        <taxon>Magnoliopsida</taxon>
        <taxon>eudicotyledons</taxon>
        <taxon>Gunneridae</taxon>
        <taxon>Pentapetalae</taxon>
        <taxon>rosids</taxon>
        <taxon>fabids</taxon>
        <taxon>Cucurbitales</taxon>
        <taxon>Cucurbitaceae</taxon>
        <taxon>Benincaseae</taxon>
        <taxon>Cucumis</taxon>
    </lineage>
</organism>
<name>A0A0A0LCF3_CUCSA</name>
<reference evidence="2 3" key="1">
    <citation type="journal article" date="2009" name="Nat. Genet.">
        <title>The genome of the cucumber, Cucumis sativus L.</title>
        <authorList>
            <person name="Huang S."/>
            <person name="Li R."/>
            <person name="Zhang Z."/>
            <person name="Li L."/>
            <person name="Gu X."/>
            <person name="Fan W."/>
            <person name="Lucas W.J."/>
            <person name="Wang X."/>
            <person name="Xie B."/>
            <person name="Ni P."/>
            <person name="Ren Y."/>
            <person name="Zhu H."/>
            <person name="Li J."/>
            <person name="Lin K."/>
            <person name="Jin W."/>
            <person name="Fei Z."/>
            <person name="Li G."/>
            <person name="Staub J."/>
            <person name="Kilian A."/>
            <person name="van der Vossen E.A."/>
            <person name="Wu Y."/>
            <person name="Guo J."/>
            <person name="He J."/>
            <person name="Jia Z."/>
            <person name="Ren Y."/>
            <person name="Tian G."/>
            <person name="Lu Y."/>
            <person name="Ruan J."/>
            <person name="Qian W."/>
            <person name="Wang M."/>
            <person name="Huang Q."/>
            <person name="Li B."/>
            <person name="Xuan Z."/>
            <person name="Cao J."/>
            <person name="Asan"/>
            <person name="Wu Z."/>
            <person name="Zhang J."/>
            <person name="Cai Q."/>
            <person name="Bai Y."/>
            <person name="Zhao B."/>
            <person name="Han Y."/>
            <person name="Li Y."/>
            <person name="Li X."/>
            <person name="Wang S."/>
            <person name="Shi Q."/>
            <person name="Liu S."/>
            <person name="Cho W.K."/>
            <person name="Kim J.Y."/>
            <person name="Xu Y."/>
            <person name="Heller-Uszynska K."/>
            <person name="Miao H."/>
            <person name="Cheng Z."/>
            <person name="Zhang S."/>
            <person name="Wu J."/>
            <person name="Yang Y."/>
            <person name="Kang H."/>
            <person name="Li M."/>
            <person name="Liang H."/>
            <person name="Ren X."/>
            <person name="Shi Z."/>
            <person name="Wen M."/>
            <person name="Jian M."/>
            <person name="Yang H."/>
            <person name="Zhang G."/>
            <person name="Yang Z."/>
            <person name="Chen R."/>
            <person name="Liu S."/>
            <person name="Li J."/>
            <person name="Ma L."/>
            <person name="Liu H."/>
            <person name="Zhou Y."/>
            <person name="Zhao J."/>
            <person name="Fang X."/>
            <person name="Li G."/>
            <person name="Fang L."/>
            <person name="Li Y."/>
            <person name="Liu D."/>
            <person name="Zheng H."/>
            <person name="Zhang Y."/>
            <person name="Qin N."/>
            <person name="Li Z."/>
            <person name="Yang G."/>
            <person name="Yang S."/>
            <person name="Bolund L."/>
            <person name="Kristiansen K."/>
            <person name="Zheng H."/>
            <person name="Li S."/>
            <person name="Zhang X."/>
            <person name="Yang H."/>
            <person name="Wang J."/>
            <person name="Sun R."/>
            <person name="Zhang B."/>
            <person name="Jiang S."/>
            <person name="Wang J."/>
            <person name="Du Y."/>
            <person name="Li S."/>
        </authorList>
    </citation>
    <scope>NUCLEOTIDE SEQUENCE [LARGE SCALE GENOMIC DNA]</scope>
    <source>
        <strain evidence="3">cv. 9930</strain>
    </source>
</reference>
<keyword evidence="3" id="KW-1185">Reference proteome</keyword>
<reference evidence="2 3" key="2">
    <citation type="journal article" date="2009" name="PLoS ONE">
        <title>An integrated genetic and cytogenetic map of the cucumber genome.</title>
        <authorList>
            <person name="Ren Y."/>
            <person name="Zhang Z."/>
            <person name="Liu J."/>
            <person name="Staub J.E."/>
            <person name="Han Y."/>
            <person name="Cheng Z."/>
            <person name="Li X."/>
            <person name="Lu J."/>
            <person name="Miao H."/>
            <person name="Kang H."/>
            <person name="Xie B."/>
            <person name="Gu X."/>
            <person name="Wang X."/>
            <person name="Du Y."/>
            <person name="Jin W."/>
            <person name="Huang S."/>
        </authorList>
    </citation>
    <scope>NUCLEOTIDE SEQUENCE [LARGE SCALE GENOMIC DNA]</scope>
    <source>
        <strain evidence="3">cv. 9930</strain>
    </source>
</reference>
<evidence type="ECO:0000313" key="3">
    <source>
        <dbReference type="Proteomes" id="UP000029981"/>
    </source>
</evidence>
<dbReference type="Proteomes" id="UP000029981">
    <property type="component" value="Chromosome 3"/>
</dbReference>
<dbReference type="EMBL" id="CM002924">
    <property type="protein sequence ID" value="KGN59695.1"/>
    <property type="molecule type" value="Genomic_DNA"/>
</dbReference>
<proteinExistence type="predicted"/>
<feature type="compositionally biased region" description="Basic and acidic residues" evidence="1">
    <location>
        <begin position="22"/>
        <end position="34"/>
    </location>
</feature>
<reference evidence="2 3" key="3">
    <citation type="journal article" date="2010" name="BMC Genomics">
        <title>Transcriptome sequencing and comparative analysis of cucumber flowers with different sex types.</title>
        <authorList>
            <person name="Guo S."/>
            <person name="Zheng Y."/>
            <person name="Joung J.G."/>
            <person name="Liu S."/>
            <person name="Zhang Z."/>
            <person name="Crasta O.R."/>
            <person name="Sobral B.W."/>
            <person name="Xu Y."/>
            <person name="Huang S."/>
            <person name="Fei Z."/>
        </authorList>
    </citation>
    <scope>NUCLEOTIDE SEQUENCE [LARGE SCALE GENOMIC DNA]</scope>
    <source>
        <strain evidence="3">cv. 9930</strain>
    </source>
</reference>
<feature type="compositionally biased region" description="Acidic residues" evidence="1">
    <location>
        <begin position="7"/>
        <end position="17"/>
    </location>
</feature>
<dbReference type="Gramene" id="KGN59695">
    <property type="protein sequence ID" value="KGN59695"/>
    <property type="gene ID" value="Csa_3G838740"/>
</dbReference>
<gene>
    <name evidence="2" type="ORF">Csa_3G838740</name>
</gene>
<evidence type="ECO:0000256" key="1">
    <source>
        <dbReference type="SAM" id="MobiDB-lite"/>
    </source>
</evidence>
<feature type="region of interest" description="Disordered" evidence="1">
    <location>
        <begin position="1"/>
        <end position="41"/>
    </location>
</feature>
<accession>A0A0A0LCF3</accession>
<evidence type="ECO:0000313" key="2">
    <source>
        <dbReference type="EMBL" id="KGN59695.1"/>
    </source>
</evidence>
<reference evidence="2 3" key="4">
    <citation type="journal article" date="2011" name="BMC Genomics">
        <title>RNA-Seq improves annotation of protein-coding genes in the cucumber genome.</title>
        <authorList>
            <person name="Li Z."/>
            <person name="Zhang Z."/>
            <person name="Yan P."/>
            <person name="Huang S."/>
            <person name="Fei Z."/>
            <person name="Lin K."/>
        </authorList>
    </citation>
    <scope>NUCLEOTIDE SEQUENCE [LARGE SCALE GENOMIC DNA]</scope>
    <source>
        <strain evidence="3">cv. 9930</strain>
    </source>
</reference>
<sequence length="76" mass="8515">MNTPCADEVEVANEDGNVDYATTRDDQDNRKQEGNVDVDDPYDVECEYCGALYANQDGYKENLILESEEEDEEGVG</sequence>
<dbReference type="AlphaFoldDB" id="A0A0A0LCF3"/>
<protein>
    <submittedName>
        <fullName evidence="2">Uncharacterized protein</fullName>
    </submittedName>
</protein>